<name>A0ABW3FYF8_9PSEU</name>
<evidence type="ECO:0000313" key="2">
    <source>
        <dbReference type="Proteomes" id="UP001597018"/>
    </source>
</evidence>
<evidence type="ECO:0000313" key="1">
    <source>
        <dbReference type="EMBL" id="MFD0922939.1"/>
    </source>
</evidence>
<sequence>METTTDAPSFARSRRQAAPQDPALIWGPLASLTDAAATAAGSGSVAITRGFDRNSRRRAKALRDLLGERGVAAIELTPAPGSERLVADADVTVVVNLIGAGSWQPYRIAAKLRAAVLTPKPGDGPADEVTRDVIALASDEGRRDVALSHVAVRSEEPASSRMVLEHDGGSLEVPGGWVTITVHEQALRVEVGGRDIDEQVLTTGRVRLEVFDAPHRLVRDELPIADFEGAVTLSAEPNGLLVRPV</sequence>
<organism evidence="1 2">
    <name type="scientific">Saccharopolyspora rosea</name>
    <dbReference type="NCBI Taxonomy" id="524884"/>
    <lineage>
        <taxon>Bacteria</taxon>
        <taxon>Bacillati</taxon>
        <taxon>Actinomycetota</taxon>
        <taxon>Actinomycetes</taxon>
        <taxon>Pseudonocardiales</taxon>
        <taxon>Pseudonocardiaceae</taxon>
        <taxon>Saccharopolyspora</taxon>
    </lineage>
</organism>
<accession>A0ABW3FYF8</accession>
<dbReference type="Proteomes" id="UP001597018">
    <property type="component" value="Unassembled WGS sequence"/>
</dbReference>
<dbReference type="RefSeq" id="WP_263251401.1">
    <property type="nucleotide sequence ID" value="NZ_BAABLT010000055.1"/>
</dbReference>
<keyword evidence="2" id="KW-1185">Reference proteome</keyword>
<protein>
    <submittedName>
        <fullName evidence="1">Uncharacterized protein</fullName>
    </submittedName>
</protein>
<dbReference type="EMBL" id="JBHTIW010000026">
    <property type="protein sequence ID" value="MFD0922939.1"/>
    <property type="molecule type" value="Genomic_DNA"/>
</dbReference>
<comment type="caution">
    <text evidence="1">The sequence shown here is derived from an EMBL/GenBank/DDBJ whole genome shotgun (WGS) entry which is preliminary data.</text>
</comment>
<proteinExistence type="predicted"/>
<reference evidence="2" key="1">
    <citation type="journal article" date="2019" name="Int. J. Syst. Evol. Microbiol.">
        <title>The Global Catalogue of Microorganisms (GCM) 10K type strain sequencing project: providing services to taxonomists for standard genome sequencing and annotation.</title>
        <authorList>
            <consortium name="The Broad Institute Genomics Platform"/>
            <consortium name="The Broad Institute Genome Sequencing Center for Infectious Disease"/>
            <person name="Wu L."/>
            <person name="Ma J."/>
        </authorList>
    </citation>
    <scope>NUCLEOTIDE SEQUENCE [LARGE SCALE GENOMIC DNA]</scope>
    <source>
        <strain evidence="2">CCUG 56401</strain>
    </source>
</reference>
<gene>
    <name evidence="1" type="ORF">ACFQ16_24605</name>
</gene>